<dbReference type="EC" id="1.14.99.56" evidence="15"/>
<gene>
    <name evidence="17" type="ORF">GFSPODELE1_LOCUS4443</name>
</gene>
<keyword evidence="3" id="KW-0964">Secreted</keyword>
<sequence length="233" mass="25635">MEVHGPQMRKGGFIPHDPPTWSSPLVSSVLQCCRGRPLNTGPSRDDPTRKFSVAKQLYSDPLRQSPRYRLAGVCSVGWSCQRHYLSALTRFSRPLGHYGPVMNYMARCQGLVLPTRETSELLGLRQCLFVSYLTVGQLRWHAQVQQESYSNAPSRLGNTHEILALHGATNIGGAQLYPVCVQLTVTGSGTKTSSGLAFPGAYSATDPDIHFSPYQGDAANKMRRTLLQEGLCI</sequence>
<accession>A0ABP1D7Q3</accession>
<keyword evidence="8" id="KW-0186">Copper</keyword>
<dbReference type="Pfam" id="PF03443">
    <property type="entry name" value="AA9"/>
    <property type="match status" value="1"/>
</dbReference>
<keyword evidence="12" id="KW-0624">Polysaccharide degradation</keyword>
<evidence type="ECO:0000256" key="9">
    <source>
        <dbReference type="ARBA" id="ARBA00023033"/>
    </source>
</evidence>
<protein>
    <recommendedName>
        <fullName evidence="15">lytic cellulose monooxygenase (C4-dehydrogenating)</fullName>
        <ecNumber evidence="15">1.14.99.56</ecNumber>
    </recommendedName>
</protein>
<evidence type="ECO:0000256" key="15">
    <source>
        <dbReference type="ARBA" id="ARBA00047174"/>
    </source>
</evidence>
<proteinExistence type="inferred from homology"/>
<dbReference type="InterPro" id="IPR049892">
    <property type="entry name" value="AA9"/>
</dbReference>
<evidence type="ECO:0000256" key="4">
    <source>
        <dbReference type="ARBA" id="ARBA00022723"/>
    </source>
</evidence>
<evidence type="ECO:0000256" key="7">
    <source>
        <dbReference type="ARBA" id="ARBA00023002"/>
    </source>
</evidence>
<evidence type="ECO:0000256" key="8">
    <source>
        <dbReference type="ARBA" id="ARBA00023008"/>
    </source>
</evidence>
<keyword evidence="9" id="KW-0503">Monooxygenase</keyword>
<dbReference type="InterPro" id="IPR005103">
    <property type="entry name" value="AA9_LPMO"/>
</dbReference>
<keyword evidence="10" id="KW-1015">Disulfide bond</keyword>
<comment type="similarity">
    <text evidence="13">Belongs to the polysaccharide monooxygenase AA9 family.</text>
</comment>
<dbReference type="EMBL" id="OZ037946">
    <property type="protein sequence ID" value="CAL1703189.1"/>
    <property type="molecule type" value="Genomic_DNA"/>
</dbReference>
<evidence type="ECO:0000256" key="3">
    <source>
        <dbReference type="ARBA" id="ARBA00022525"/>
    </source>
</evidence>
<name>A0ABP1D7Q3_9APHY</name>
<dbReference type="PANTHER" id="PTHR33353">
    <property type="entry name" value="PUTATIVE (AFU_ORTHOLOGUE AFUA_1G12560)-RELATED"/>
    <property type="match status" value="1"/>
</dbReference>
<keyword evidence="5" id="KW-0732">Signal</keyword>
<feature type="domain" description="Auxiliary Activity family 9 catalytic" evidence="16">
    <location>
        <begin position="160"/>
        <end position="216"/>
    </location>
</feature>
<evidence type="ECO:0000256" key="6">
    <source>
        <dbReference type="ARBA" id="ARBA00023001"/>
    </source>
</evidence>
<keyword evidence="6" id="KW-0136">Cellulose degradation</keyword>
<evidence type="ECO:0000256" key="10">
    <source>
        <dbReference type="ARBA" id="ARBA00023157"/>
    </source>
</evidence>
<evidence type="ECO:0000256" key="12">
    <source>
        <dbReference type="ARBA" id="ARBA00023326"/>
    </source>
</evidence>
<evidence type="ECO:0000256" key="2">
    <source>
        <dbReference type="ARBA" id="ARBA00004613"/>
    </source>
</evidence>
<reference evidence="18" key="1">
    <citation type="submission" date="2024-04" db="EMBL/GenBank/DDBJ databases">
        <authorList>
            <person name="Shaw F."/>
            <person name="Minotto A."/>
        </authorList>
    </citation>
    <scope>NUCLEOTIDE SEQUENCE [LARGE SCALE GENOMIC DNA]</scope>
</reference>
<comment type="catalytic activity">
    <reaction evidence="14">
        <text>[(1-&gt;4)-beta-D-glucosyl]n+m + reduced acceptor + O2 = 4-dehydro-beta-D-glucosyl-[(1-&gt;4)-beta-D-glucosyl]n-1 + [(1-&gt;4)-beta-D-glucosyl]m + acceptor + H2O.</text>
        <dbReference type="EC" id="1.14.99.56"/>
    </reaction>
</comment>
<keyword evidence="18" id="KW-1185">Reference proteome</keyword>
<comment type="subcellular location">
    <subcellularLocation>
        <location evidence="2">Secreted</location>
    </subcellularLocation>
</comment>
<evidence type="ECO:0000256" key="13">
    <source>
        <dbReference type="ARBA" id="ARBA00044502"/>
    </source>
</evidence>
<organism evidence="17 18">
    <name type="scientific">Somion occarium</name>
    <dbReference type="NCBI Taxonomy" id="3059160"/>
    <lineage>
        <taxon>Eukaryota</taxon>
        <taxon>Fungi</taxon>
        <taxon>Dikarya</taxon>
        <taxon>Basidiomycota</taxon>
        <taxon>Agaricomycotina</taxon>
        <taxon>Agaricomycetes</taxon>
        <taxon>Polyporales</taxon>
        <taxon>Cerrenaceae</taxon>
        <taxon>Somion</taxon>
    </lineage>
</organism>
<dbReference type="Proteomes" id="UP001497453">
    <property type="component" value="Chromosome 3"/>
</dbReference>
<evidence type="ECO:0000256" key="1">
    <source>
        <dbReference type="ARBA" id="ARBA00001973"/>
    </source>
</evidence>
<keyword evidence="4" id="KW-0479">Metal-binding</keyword>
<evidence type="ECO:0000256" key="14">
    <source>
        <dbReference type="ARBA" id="ARBA00045077"/>
    </source>
</evidence>
<evidence type="ECO:0000313" key="17">
    <source>
        <dbReference type="EMBL" id="CAL1703189.1"/>
    </source>
</evidence>
<evidence type="ECO:0000313" key="18">
    <source>
        <dbReference type="Proteomes" id="UP001497453"/>
    </source>
</evidence>
<evidence type="ECO:0000256" key="11">
    <source>
        <dbReference type="ARBA" id="ARBA00023277"/>
    </source>
</evidence>
<keyword evidence="11" id="KW-0119">Carbohydrate metabolism</keyword>
<dbReference type="Gene3D" id="2.70.50.70">
    <property type="match status" value="1"/>
</dbReference>
<evidence type="ECO:0000259" key="16">
    <source>
        <dbReference type="Pfam" id="PF03443"/>
    </source>
</evidence>
<dbReference type="PANTHER" id="PTHR33353:SF10">
    <property type="entry name" value="ENDO-BETA-1,4-GLUCANASE D"/>
    <property type="match status" value="1"/>
</dbReference>
<evidence type="ECO:0000256" key="5">
    <source>
        <dbReference type="ARBA" id="ARBA00022729"/>
    </source>
</evidence>
<keyword evidence="7" id="KW-0560">Oxidoreductase</keyword>
<comment type="cofactor">
    <cofactor evidence="1">
        <name>Cu(2+)</name>
        <dbReference type="ChEBI" id="CHEBI:29036"/>
    </cofactor>
</comment>